<organism evidence="11 12">
    <name type="scientific">Microbacterium aurantiacum</name>
    <dbReference type="NCBI Taxonomy" id="162393"/>
    <lineage>
        <taxon>Bacteria</taxon>
        <taxon>Bacillati</taxon>
        <taxon>Actinomycetota</taxon>
        <taxon>Actinomycetes</taxon>
        <taxon>Micrococcales</taxon>
        <taxon>Microbacteriaceae</taxon>
        <taxon>Microbacterium</taxon>
    </lineage>
</organism>
<comment type="caution">
    <text evidence="11">The sequence shown here is derived from an EMBL/GenBank/DDBJ whole genome shotgun (WGS) entry which is preliminary data.</text>
</comment>
<feature type="compositionally biased region" description="Basic and acidic residues" evidence="8">
    <location>
        <begin position="334"/>
        <end position="344"/>
    </location>
</feature>
<dbReference type="PANTHER" id="PTHR43289:SF6">
    <property type="entry name" value="SERINE_THREONINE-PROTEIN KINASE NEKL-3"/>
    <property type="match status" value="1"/>
</dbReference>
<feature type="compositionally biased region" description="Basic and acidic residues" evidence="8">
    <location>
        <begin position="450"/>
        <end position="467"/>
    </location>
</feature>
<feature type="compositionally biased region" description="Low complexity" evidence="8">
    <location>
        <begin position="436"/>
        <end position="447"/>
    </location>
</feature>
<keyword evidence="9" id="KW-0472">Membrane</keyword>
<feature type="compositionally biased region" description="Acidic residues" evidence="8">
    <location>
        <begin position="396"/>
        <end position="408"/>
    </location>
</feature>
<dbReference type="OrthoDB" id="9762169at2"/>
<name>A0A0M8ML35_9MICO</name>
<evidence type="ECO:0000256" key="9">
    <source>
        <dbReference type="SAM" id="Phobius"/>
    </source>
</evidence>
<keyword evidence="2" id="KW-0723">Serine/threonine-protein kinase</keyword>
<dbReference type="EMBL" id="LAVO01000001">
    <property type="protein sequence ID" value="KOS12297.1"/>
    <property type="molecule type" value="Genomic_DNA"/>
</dbReference>
<keyword evidence="5" id="KW-0418">Kinase</keyword>
<dbReference type="InterPro" id="IPR017441">
    <property type="entry name" value="Protein_kinase_ATP_BS"/>
</dbReference>
<dbReference type="KEGG" id="mcw:A8L33_03575"/>
<dbReference type="PANTHER" id="PTHR43289">
    <property type="entry name" value="MITOGEN-ACTIVATED PROTEIN KINASE KINASE KINASE 20-RELATED"/>
    <property type="match status" value="1"/>
</dbReference>
<dbReference type="Gene3D" id="1.10.510.10">
    <property type="entry name" value="Transferase(Phosphotransferase) domain 1"/>
    <property type="match status" value="1"/>
</dbReference>
<dbReference type="SMART" id="SM00220">
    <property type="entry name" value="S_TKc"/>
    <property type="match status" value="1"/>
</dbReference>
<dbReference type="EC" id="2.7.11.1" evidence="1"/>
<feature type="region of interest" description="Disordered" evidence="8">
    <location>
        <begin position="311"/>
        <end position="346"/>
    </location>
</feature>
<feature type="compositionally biased region" description="Low complexity" evidence="8">
    <location>
        <begin position="380"/>
        <end position="395"/>
    </location>
</feature>
<dbReference type="Pfam" id="PF00069">
    <property type="entry name" value="Pkinase"/>
    <property type="match status" value="1"/>
</dbReference>
<dbReference type="PROSITE" id="PS00108">
    <property type="entry name" value="PROTEIN_KINASE_ST"/>
    <property type="match status" value="1"/>
</dbReference>
<gene>
    <name evidence="11" type="ORF">XI38_02715</name>
</gene>
<feature type="transmembrane region" description="Helical" evidence="9">
    <location>
        <begin position="351"/>
        <end position="372"/>
    </location>
</feature>
<evidence type="ECO:0000256" key="7">
    <source>
        <dbReference type="PROSITE-ProRule" id="PRU10141"/>
    </source>
</evidence>
<proteinExistence type="predicted"/>
<dbReference type="GO" id="GO:0004674">
    <property type="term" value="F:protein serine/threonine kinase activity"/>
    <property type="evidence" value="ECO:0007669"/>
    <property type="project" value="UniProtKB-KW"/>
</dbReference>
<evidence type="ECO:0000256" key="1">
    <source>
        <dbReference type="ARBA" id="ARBA00012513"/>
    </source>
</evidence>
<keyword evidence="6 7" id="KW-0067">ATP-binding</keyword>
<dbReference type="GO" id="GO:0005524">
    <property type="term" value="F:ATP binding"/>
    <property type="evidence" value="ECO:0007669"/>
    <property type="project" value="UniProtKB-UniRule"/>
</dbReference>
<dbReference type="PROSITE" id="PS00107">
    <property type="entry name" value="PROTEIN_KINASE_ATP"/>
    <property type="match status" value="1"/>
</dbReference>
<dbReference type="PATRIC" id="fig|84292.3.peg.562"/>
<dbReference type="PROSITE" id="PS50011">
    <property type="entry name" value="PROTEIN_KINASE_DOM"/>
    <property type="match status" value="1"/>
</dbReference>
<dbReference type="InterPro" id="IPR000719">
    <property type="entry name" value="Prot_kinase_dom"/>
</dbReference>
<evidence type="ECO:0000256" key="5">
    <source>
        <dbReference type="ARBA" id="ARBA00022777"/>
    </source>
</evidence>
<keyword evidence="9" id="KW-0812">Transmembrane</keyword>
<dbReference type="InterPro" id="IPR008271">
    <property type="entry name" value="Ser/Thr_kinase_AS"/>
</dbReference>
<evidence type="ECO:0000256" key="2">
    <source>
        <dbReference type="ARBA" id="ARBA00022527"/>
    </source>
</evidence>
<feature type="domain" description="Protein kinase" evidence="10">
    <location>
        <begin position="20"/>
        <end position="279"/>
    </location>
</feature>
<feature type="binding site" evidence="7">
    <location>
        <position position="49"/>
    </location>
    <ligand>
        <name>ATP</name>
        <dbReference type="ChEBI" id="CHEBI:30616"/>
    </ligand>
</feature>
<protein>
    <recommendedName>
        <fullName evidence="1">non-specific serine/threonine protein kinase</fullName>
        <ecNumber evidence="1">2.7.11.1</ecNumber>
    </recommendedName>
</protein>
<evidence type="ECO:0000256" key="8">
    <source>
        <dbReference type="SAM" id="MobiDB-lite"/>
    </source>
</evidence>
<evidence type="ECO:0000256" key="4">
    <source>
        <dbReference type="ARBA" id="ARBA00022741"/>
    </source>
</evidence>
<keyword evidence="4 7" id="KW-0547">Nucleotide-binding</keyword>
<reference evidence="11" key="1">
    <citation type="submission" date="2015-04" db="EMBL/GenBank/DDBJ databases">
        <title>Complete genome sequence of Microbacterium chocolatum SIT 101, a bacterium enantioselectively hydrolyzing mesomeric diesters.</title>
        <authorList>
            <person name="Li X."/>
            <person name="Xu Y."/>
        </authorList>
    </citation>
    <scope>NUCLEOTIDE SEQUENCE [LARGE SCALE GENOMIC DNA]</scope>
    <source>
        <strain evidence="11">SIT 101</strain>
    </source>
</reference>
<feature type="compositionally biased region" description="Low complexity" evidence="8">
    <location>
        <begin position="409"/>
        <end position="419"/>
    </location>
</feature>
<sequence>MTNPPSHHDPQIGTTLDDRYTLLELVGEGGMAKVFRAHDRTLERTVAVKVLRGAAGDAEVIERARSETRLLASLNHHALVTLFDARIDDDAGGYLVIEYIPGLTLRDLIAQGPIDPTELAGVAVDIADALHYAHDAGIIHRDIKPGNVLLTRSSRPGRTWRAKLADFGIAHLLDSERLTNPGLVVGTMAYLAPEQAQGAPPAPPADVYSFGLLLLESLTGKRAFDGAEGIAALTARLTSAPEIPADLPDAWRTLIERMTATDPGARPTALEVLMTAEALPTDAAAFARTEDTVPMPGARRIPPVPALPADLAAAGGEARAETDRTAVLPPPTRASERTSAEGRERRRRPGILPIGIAAGVVAVILTVGGIWWGNAAGTPAPASTPAPAVEVPAEQVEPDDTAVVDEDAPSPAEPAGVEEAPVEEAPVEDTPVVDEQPQNDNQGPGNNSGKSDEKKTDKNEGKGNGKP</sequence>
<evidence type="ECO:0000313" key="12">
    <source>
        <dbReference type="Proteomes" id="UP000037737"/>
    </source>
</evidence>
<evidence type="ECO:0000313" key="11">
    <source>
        <dbReference type="EMBL" id="KOS12297.1"/>
    </source>
</evidence>
<dbReference type="InterPro" id="IPR011009">
    <property type="entry name" value="Kinase-like_dom_sf"/>
</dbReference>
<evidence type="ECO:0000256" key="6">
    <source>
        <dbReference type="ARBA" id="ARBA00022840"/>
    </source>
</evidence>
<evidence type="ECO:0000256" key="3">
    <source>
        <dbReference type="ARBA" id="ARBA00022679"/>
    </source>
</evidence>
<dbReference type="SUPFAM" id="SSF56112">
    <property type="entry name" value="Protein kinase-like (PK-like)"/>
    <property type="match status" value="1"/>
</dbReference>
<dbReference type="CDD" id="cd14014">
    <property type="entry name" value="STKc_PknB_like"/>
    <property type="match status" value="1"/>
</dbReference>
<feature type="region of interest" description="Disordered" evidence="8">
    <location>
        <begin position="380"/>
        <end position="467"/>
    </location>
</feature>
<dbReference type="AlphaFoldDB" id="A0A0M8ML35"/>
<accession>A0A0M8ML35</accession>
<evidence type="ECO:0000259" key="10">
    <source>
        <dbReference type="PROSITE" id="PS50011"/>
    </source>
</evidence>
<keyword evidence="3" id="KW-0808">Transferase</keyword>
<keyword evidence="12" id="KW-1185">Reference proteome</keyword>
<keyword evidence="9" id="KW-1133">Transmembrane helix</keyword>
<dbReference type="Gene3D" id="3.30.200.20">
    <property type="entry name" value="Phosphorylase Kinase, domain 1"/>
    <property type="match status" value="1"/>
</dbReference>
<dbReference type="Proteomes" id="UP000037737">
    <property type="component" value="Unassembled WGS sequence"/>
</dbReference>